<evidence type="ECO:0000313" key="2">
    <source>
        <dbReference type="Proteomes" id="UP000186513"/>
    </source>
</evidence>
<dbReference type="OrthoDB" id="1424091at2"/>
<dbReference type="AlphaFoldDB" id="A0A1K2H6P4"/>
<sequence>MLFPDSFRAPPLATLERFQLRLLVPGDAQADFQAVCASAARLRGVFGPDNQWPPDDLSFETNLADLARHEHESHANLSFAYSVWQQDVYAGCLYIKPFKSRLAADRRRGIYRELCFLWVAEPFVAEEATLYALCRSWIQHSFPLTGPVWPGRELDWAQWQALAG</sequence>
<reference evidence="1 2" key="1">
    <citation type="submission" date="2016-11" db="EMBL/GenBank/DDBJ databases">
        <authorList>
            <person name="Jaros S."/>
            <person name="Januszkiewicz K."/>
            <person name="Wedrychowicz H."/>
        </authorList>
    </citation>
    <scope>NUCLEOTIDE SEQUENCE [LARGE SCALE GENOMIC DNA]</scope>
    <source>
        <strain evidence="1 2">DSM 18899</strain>
    </source>
</reference>
<dbReference type="STRING" id="1121279.SAMN02745887_00529"/>
<dbReference type="RefSeq" id="WP_072427079.1">
    <property type="nucleotide sequence ID" value="NZ_FPKR01000002.1"/>
</dbReference>
<evidence type="ECO:0000313" key="1">
    <source>
        <dbReference type="EMBL" id="SFZ72081.1"/>
    </source>
</evidence>
<organism evidence="1 2">
    <name type="scientific">Chitinimonas taiwanensis DSM 18899</name>
    <dbReference type="NCBI Taxonomy" id="1121279"/>
    <lineage>
        <taxon>Bacteria</taxon>
        <taxon>Pseudomonadati</taxon>
        <taxon>Pseudomonadota</taxon>
        <taxon>Betaproteobacteria</taxon>
        <taxon>Neisseriales</taxon>
        <taxon>Chitinibacteraceae</taxon>
        <taxon>Chitinimonas</taxon>
    </lineage>
</organism>
<dbReference type="Proteomes" id="UP000186513">
    <property type="component" value="Unassembled WGS sequence"/>
</dbReference>
<proteinExistence type="predicted"/>
<protein>
    <recommendedName>
        <fullName evidence="3">N-acetyltransferase domain-containing protein</fullName>
    </recommendedName>
</protein>
<gene>
    <name evidence="1" type="ORF">SAMN02745887_00529</name>
</gene>
<dbReference type="EMBL" id="FPKR01000002">
    <property type="protein sequence ID" value="SFZ72081.1"/>
    <property type="molecule type" value="Genomic_DNA"/>
</dbReference>
<accession>A0A1K2H6P4</accession>
<evidence type="ECO:0008006" key="3">
    <source>
        <dbReference type="Google" id="ProtNLM"/>
    </source>
</evidence>
<keyword evidence="2" id="KW-1185">Reference proteome</keyword>
<name>A0A1K2H6P4_9NEIS</name>